<dbReference type="InterPro" id="IPR000883">
    <property type="entry name" value="Cyt_C_Oxase_1"/>
</dbReference>
<keyword evidence="5" id="KW-0404">Intron homing</keyword>
<dbReference type="SUPFAM" id="SSF55608">
    <property type="entry name" value="Homing endonucleases"/>
    <property type="match status" value="2"/>
</dbReference>
<dbReference type="InterPro" id="IPR004860">
    <property type="entry name" value="LAGLIDADG_dom"/>
</dbReference>
<dbReference type="GO" id="GO:0016020">
    <property type="term" value="C:membrane"/>
    <property type="evidence" value="ECO:0007669"/>
    <property type="project" value="InterPro"/>
</dbReference>
<dbReference type="GO" id="GO:0004519">
    <property type="term" value="F:endonuclease activity"/>
    <property type="evidence" value="ECO:0007669"/>
    <property type="project" value="UniProtKB-KW"/>
</dbReference>
<evidence type="ECO:0000313" key="7">
    <source>
        <dbReference type="EMBL" id="CAG8363120.1"/>
    </source>
</evidence>
<keyword evidence="2" id="KW-0540">Nuclease</keyword>
<proteinExistence type="inferred from homology"/>
<evidence type="ECO:0000256" key="2">
    <source>
        <dbReference type="ARBA" id="ARBA00022722"/>
    </source>
</evidence>
<dbReference type="GO" id="GO:0009060">
    <property type="term" value="P:aerobic respiration"/>
    <property type="evidence" value="ECO:0007669"/>
    <property type="project" value="InterPro"/>
</dbReference>
<evidence type="ECO:0000256" key="4">
    <source>
        <dbReference type="ARBA" id="ARBA00022801"/>
    </source>
</evidence>
<dbReference type="InterPro" id="IPR023616">
    <property type="entry name" value="Cyt_c_oxase-like_su1_dom"/>
</dbReference>
<dbReference type="Proteomes" id="UP001152646">
    <property type="component" value="Unassembled WGS sequence"/>
</dbReference>
<evidence type="ECO:0000256" key="1">
    <source>
        <dbReference type="ARBA" id="ARBA00009332"/>
    </source>
</evidence>
<keyword evidence="3" id="KW-0255">Endonuclease</keyword>
<dbReference type="GO" id="GO:0005739">
    <property type="term" value="C:mitochondrion"/>
    <property type="evidence" value="ECO:0007669"/>
    <property type="project" value="UniProtKB-ARBA"/>
</dbReference>
<sequence>MLFNTVTRMAITMLLTDRNFNTSFYDPAGGGDPILYQHLFWFFGHPEVHDFYFMSFIMWLCAGITSLIFKYSNCLITKVIVTKLKKRSQSAGNFAYFSNESTSETLCYKSVLPNIGKKVSVHVPIHSKPLTDNDFGHYLAGLIDGDGHFSKIPQLVIVFNQLDASLAYYIKGRIGFGNIYKVKSKEAVILVVSKGEGIRRVIELINGKIRSDNKFNQINNNILSNPRFKDLTTPSGIICKNEDGNLNNHWLAGFSDADASFQIKLINKNQHTEVRLNYQIATQKENTLLILIKNFLGGNIYYRKSQDTYYYGSTSFGSAVKVIKYFDQYHLLSSKHLNYLKWRKAYILIQNKEHLTESGLEQITKLKKTMNRGNLDTSD</sequence>
<dbReference type="EMBL" id="CAJVPA010000147">
    <property type="protein sequence ID" value="CAG8363120.1"/>
    <property type="molecule type" value="Genomic_DNA"/>
</dbReference>
<evidence type="ECO:0000256" key="3">
    <source>
        <dbReference type="ARBA" id="ARBA00022759"/>
    </source>
</evidence>
<gene>
    <name evidence="7" type="ORF">PSALAMII_LOCUS4074</name>
</gene>
<dbReference type="GO" id="GO:0006314">
    <property type="term" value="P:intron homing"/>
    <property type="evidence" value="ECO:0007669"/>
    <property type="project" value="UniProtKB-KW"/>
</dbReference>
<dbReference type="AlphaFoldDB" id="A0A9W4NDE1"/>
<dbReference type="Pfam" id="PF00115">
    <property type="entry name" value="COX1"/>
    <property type="match status" value="1"/>
</dbReference>
<dbReference type="PROSITE" id="PS50855">
    <property type="entry name" value="COX1"/>
    <property type="match status" value="1"/>
</dbReference>
<dbReference type="PANTHER" id="PTHR36181:SF3">
    <property type="entry name" value="INTRON-ENCODED DNA ENDONUCLEASE AI5 BETA"/>
    <property type="match status" value="1"/>
</dbReference>
<evidence type="ECO:0000313" key="8">
    <source>
        <dbReference type="Proteomes" id="UP001152646"/>
    </source>
</evidence>
<reference evidence="7" key="1">
    <citation type="submission" date="2021-07" db="EMBL/GenBank/DDBJ databases">
        <authorList>
            <person name="Branca A.L. A."/>
        </authorList>
    </citation>
    <scope>NUCLEOTIDE SEQUENCE</scope>
</reference>
<dbReference type="OrthoDB" id="198977at2759"/>
<evidence type="ECO:0000256" key="5">
    <source>
        <dbReference type="ARBA" id="ARBA00022886"/>
    </source>
</evidence>
<accession>A0A9W4NDE1</accession>
<dbReference type="PANTHER" id="PTHR36181">
    <property type="entry name" value="INTRON-ENCODED ENDONUCLEASE AI3-RELATED"/>
    <property type="match status" value="1"/>
</dbReference>
<dbReference type="GO" id="GO:0016787">
    <property type="term" value="F:hydrolase activity"/>
    <property type="evidence" value="ECO:0007669"/>
    <property type="project" value="UniProtKB-KW"/>
</dbReference>
<comment type="caution">
    <text evidence="7">The sequence shown here is derived from an EMBL/GenBank/DDBJ whole genome shotgun (WGS) entry which is preliminary data.</text>
</comment>
<dbReference type="Gene3D" id="3.10.28.10">
    <property type="entry name" value="Homing endonucleases"/>
    <property type="match status" value="2"/>
</dbReference>
<organism evidence="7 8">
    <name type="scientific">Penicillium salamii</name>
    <dbReference type="NCBI Taxonomy" id="1612424"/>
    <lineage>
        <taxon>Eukaryota</taxon>
        <taxon>Fungi</taxon>
        <taxon>Dikarya</taxon>
        <taxon>Ascomycota</taxon>
        <taxon>Pezizomycotina</taxon>
        <taxon>Eurotiomycetes</taxon>
        <taxon>Eurotiomycetidae</taxon>
        <taxon>Eurotiales</taxon>
        <taxon>Aspergillaceae</taxon>
        <taxon>Penicillium</taxon>
    </lineage>
</organism>
<keyword evidence="4" id="KW-0378">Hydrolase</keyword>
<feature type="domain" description="Cytochrome oxidase subunit I profile" evidence="6">
    <location>
        <begin position="1"/>
        <end position="56"/>
    </location>
</feature>
<dbReference type="InterPro" id="IPR051289">
    <property type="entry name" value="LAGLIDADG_Endonuclease"/>
</dbReference>
<protein>
    <recommendedName>
        <fullName evidence="6">Cytochrome oxidase subunit I profile domain-containing protein</fullName>
    </recommendedName>
</protein>
<dbReference type="InterPro" id="IPR027434">
    <property type="entry name" value="Homing_endonucl"/>
</dbReference>
<comment type="similarity">
    <text evidence="1">In the C-terminal section; belongs to the LAGLIDADG endonuclease family.</text>
</comment>
<dbReference type="Pfam" id="PF00961">
    <property type="entry name" value="LAGLIDADG_1"/>
    <property type="match status" value="1"/>
</dbReference>
<name>A0A9W4NDE1_9EURO</name>
<dbReference type="GO" id="GO:0020037">
    <property type="term" value="F:heme binding"/>
    <property type="evidence" value="ECO:0007669"/>
    <property type="project" value="InterPro"/>
</dbReference>
<dbReference type="InterPro" id="IPR036927">
    <property type="entry name" value="Cyt_c_oxase-like_su1_sf"/>
</dbReference>
<dbReference type="SUPFAM" id="SSF81442">
    <property type="entry name" value="Cytochrome c oxidase subunit I-like"/>
    <property type="match status" value="1"/>
</dbReference>
<evidence type="ECO:0000259" key="6">
    <source>
        <dbReference type="PROSITE" id="PS50855"/>
    </source>
</evidence>
<dbReference type="GO" id="GO:0004129">
    <property type="term" value="F:cytochrome-c oxidase activity"/>
    <property type="evidence" value="ECO:0007669"/>
    <property type="project" value="InterPro"/>
</dbReference>
<dbReference type="Gene3D" id="1.20.210.10">
    <property type="entry name" value="Cytochrome c oxidase-like, subunit I domain"/>
    <property type="match status" value="1"/>
</dbReference>